<evidence type="ECO:0000313" key="3">
    <source>
        <dbReference type="Proteomes" id="UP000627715"/>
    </source>
</evidence>
<organism evidence="2 3">
    <name type="scientific">Pseudohongiella nitratireducens</name>
    <dbReference type="NCBI Taxonomy" id="1768907"/>
    <lineage>
        <taxon>Bacteria</taxon>
        <taxon>Pseudomonadati</taxon>
        <taxon>Pseudomonadota</taxon>
        <taxon>Gammaproteobacteria</taxon>
        <taxon>Pseudomonadales</taxon>
        <taxon>Pseudohongiellaceae</taxon>
        <taxon>Pseudohongiella</taxon>
    </lineage>
</organism>
<dbReference type="InterPro" id="IPR047742">
    <property type="entry name" value="PA4642-like"/>
</dbReference>
<evidence type="ECO:0000256" key="1">
    <source>
        <dbReference type="SAM" id="MobiDB-lite"/>
    </source>
</evidence>
<accession>A0A917GNG4</accession>
<dbReference type="AlphaFoldDB" id="A0A917GNG4"/>
<dbReference type="NCBIfam" id="NF038106">
    <property type="entry name" value="gamma_NF038106"/>
    <property type="match status" value="1"/>
</dbReference>
<dbReference type="RefSeq" id="WP_068809797.1">
    <property type="nucleotide sequence ID" value="NZ_BMIY01000003.1"/>
</dbReference>
<dbReference type="EMBL" id="BMIY01000003">
    <property type="protein sequence ID" value="GGG52159.1"/>
    <property type="molecule type" value="Genomic_DNA"/>
</dbReference>
<reference evidence="2" key="1">
    <citation type="journal article" date="2014" name="Int. J. Syst. Evol. Microbiol.">
        <title>Complete genome sequence of Corynebacterium casei LMG S-19264T (=DSM 44701T), isolated from a smear-ripened cheese.</title>
        <authorList>
            <consortium name="US DOE Joint Genome Institute (JGI-PGF)"/>
            <person name="Walter F."/>
            <person name="Albersmeier A."/>
            <person name="Kalinowski J."/>
            <person name="Ruckert C."/>
        </authorList>
    </citation>
    <scope>NUCLEOTIDE SEQUENCE</scope>
    <source>
        <strain evidence="2">CGMCC 1.15425</strain>
    </source>
</reference>
<reference evidence="2" key="2">
    <citation type="submission" date="2020-09" db="EMBL/GenBank/DDBJ databases">
        <authorList>
            <person name="Sun Q."/>
            <person name="Zhou Y."/>
        </authorList>
    </citation>
    <scope>NUCLEOTIDE SEQUENCE</scope>
    <source>
        <strain evidence="2">CGMCC 1.15425</strain>
    </source>
</reference>
<protein>
    <submittedName>
        <fullName evidence="2">Uncharacterized protein</fullName>
    </submittedName>
</protein>
<name>A0A917GNG4_9GAMM</name>
<sequence>MIEEKKTGKDRVQPATRNEEWSDERVKAFLDLEAPEGTPADYHVLKKAYRSMLPEQFSRFIPFFVEAGRDINVKLENGQTFLDHLKQHRKAAPYIKVMQNNGAETSQS</sequence>
<keyword evidence="3" id="KW-1185">Reference proteome</keyword>
<comment type="caution">
    <text evidence="2">The sequence shown here is derived from an EMBL/GenBank/DDBJ whole genome shotgun (WGS) entry which is preliminary data.</text>
</comment>
<dbReference type="OrthoDB" id="5736604at2"/>
<feature type="region of interest" description="Disordered" evidence="1">
    <location>
        <begin position="1"/>
        <end position="20"/>
    </location>
</feature>
<proteinExistence type="predicted"/>
<dbReference type="Proteomes" id="UP000627715">
    <property type="component" value="Unassembled WGS sequence"/>
</dbReference>
<gene>
    <name evidence="2" type="ORF">GCM10011403_06680</name>
</gene>
<evidence type="ECO:0000313" key="2">
    <source>
        <dbReference type="EMBL" id="GGG52159.1"/>
    </source>
</evidence>